<evidence type="ECO:0000256" key="1">
    <source>
        <dbReference type="ARBA" id="ARBA00000085"/>
    </source>
</evidence>
<reference evidence="5 6" key="1">
    <citation type="submission" date="2012-10" db="EMBL/GenBank/DDBJ databases">
        <title>Genome sequence of Variovorax paradoxus B4.</title>
        <authorList>
            <person name="Schuldes J."/>
            <person name="Brandt U."/>
            <person name="Hiessl S."/>
            <person name="Wuebbeler J.H."/>
            <person name="Thuermer A."/>
            <person name="Steinbuechel A."/>
            <person name="Daniel R."/>
        </authorList>
    </citation>
    <scope>NUCLEOTIDE SEQUENCE [LARGE SCALE GENOMIC DNA]</scope>
    <source>
        <strain evidence="5 6">B4</strain>
    </source>
</reference>
<organism evidence="5 6">
    <name type="scientific">Variovorax paradoxus B4</name>
    <dbReference type="NCBI Taxonomy" id="1246301"/>
    <lineage>
        <taxon>Bacteria</taxon>
        <taxon>Pseudomonadati</taxon>
        <taxon>Pseudomonadota</taxon>
        <taxon>Betaproteobacteria</taxon>
        <taxon>Burkholderiales</taxon>
        <taxon>Comamonadaceae</taxon>
        <taxon>Variovorax</taxon>
    </lineage>
</organism>
<dbReference type="HOGENOM" id="CLU_1569988_0_0_4"/>
<proteinExistence type="predicted"/>
<dbReference type="PANTHER" id="PTHR43547">
    <property type="entry name" value="TWO-COMPONENT HISTIDINE KINASE"/>
    <property type="match status" value="1"/>
</dbReference>
<dbReference type="SMART" id="SM00387">
    <property type="entry name" value="HATPase_c"/>
    <property type="match status" value="1"/>
</dbReference>
<dbReference type="PANTHER" id="PTHR43547:SF2">
    <property type="entry name" value="HYBRID SIGNAL TRANSDUCTION HISTIDINE KINASE C"/>
    <property type="match status" value="1"/>
</dbReference>
<dbReference type="KEGG" id="vpd:VAPA_2c06080"/>
<evidence type="ECO:0000256" key="3">
    <source>
        <dbReference type="ARBA" id="ARBA00022553"/>
    </source>
</evidence>
<accession>T1XJX5</accession>
<sequence>MHGADAVPALLAQGCDRHGQGHRRFAHPMSLGEMGPRLDVARQGAVFGVRTVDPSLAILANRDLLHAALANLLQNAFKYTQENSMVTLSAYASGEQVLIDVEDHCGGLPPGGAAKMFIPFSPNSDSRAGLGLGLSIARQSIEADNGTLTVRDVPGSGCVFTISLPRPSPS</sequence>
<evidence type="ECO:0000259" key="4">
    <source>
        <dbReference type="PROSITE" id="PS50109"/>
    </source>
</evidence>
<dbReference type="GO" id="GO:0000155">
    <property type="term" value="F:phosphorelay sensor kinase activity"/>
    <property type="evidence" value="ECO:0007669"/>
    <property type="project" value="TreeGrafter"/>
</dbReference>
<name>T1XJX5_VARPD</name>
<dbReference type="EMBL" id="CP003912">
    <property type="protein sequence ID" value="AGU53167.1"/>
    <property type="molecule type" value="Genomic_DNA"/>
</dbReference>
<dbReference type="EC" id="2.7.13.3" evidence="2"/>
<dbReference type="SUPFAM" id="SSF55874">
    <property type="entry name" value="ATPase domain of HSP90 chaperone/DNA topoisomerase II/histidine kinase"/>
    <property type="match status" value="1"/>
</dbReference>
<keyword evidence="5" id="KW-0808">Transferase</keyword>
<dbReference type="Proteomes" id="UP000016223">
    <property type="component" value="Chromosome 2"/>
</dbReference>
<evidence type="ECO:0000256" key="2">
    <source>
        <dbReference type="ARBA" id="ARBA00012438"/>
    </source>
</evidence>
<keyword evidence="5" id="KW-0418">Kinase</keyword>
<dbReference type="InterPro" id="IPR036890">
    <property type="entry name" value="HATPase_C_sf"/>
</dbReference>
<dbReference type="PROSITE" id="PS50109">
    <property type="entry name" value="HIS_KIN"/>
    <property type="match status" value="1"/>
</dbReference>
<keyword evidence="3" id="KW-0597">Phosphoprotein</keyword>
<dbReference type="PRINTS" id="PR00344">
    <property type="entry name" value="BCTRLSENSOR"/>
</dbReference>
<comment type="catalytic activity">
    <reaction evidence="1">
        <text>ATP + protein L-histidine = ADP + protein N-phospho-L-histidine.</text>
        <dbReference type="EC" id="2.7.13.3"/>
    </reaction>
</comment>
<evidence type="ECO:0000313" key="6">
    <source>
        <dbReference type="Proteomes" id="UP000016223"/>
    </source>
</evidence>
<dbReference type="OrthoDB" id="9146955at2"/>
<dbReference type="InterPro" id="IPR005467">
    <property type="entry name" value="His_kinase_dom"/>
</dbReference>
<protein>
    <recommendedName>
        <fullName evidence="2">histidine kinase</fullName>
        <ecNumber evidence="2">2.7.13.3</ecNumber>
    </recommendedName>
</protein>
<evidence type="ECO:0000313" key="5">
    <source>
        <dbReference type="EMBL" id="AGU53167.1"/>
    </source>
</evidence>
<dbReference type="InterPro" id="IPR003594">
    <property type="entry name" value="HATPase_dom"/>
</dbReference>
<dbReference type="Gene3D" id="3.30.565.10">
    <property type="entry name" value="Histidine kinase-like ATPase, C-terminal domain"/>
    <property type="match status" value="1"/>
</dbReference>
<feature type="domain" description="Histidine kinase" evidence="4">
    <location>
        <begin position="58"/>
        <end position="168"/>
    </location>
</feature>
<dbReference type="AlphaFoldDB" id="T1XJX5"/>
<dbReference type="Pfam" id="PF02518">
    <property type="entry name" value="HATPase_c"/>
    <property type="match status" value="1"/>
</dbReference>
<dbReference type="PATRIC" id="fig|1246301.3.peg.6137"/>
<gene>
    <name evidence="5" type="ORF">VAPA_2c06080</name>
</gene>
<dbReference type="InterPro" id="IPR004358">
    <property type="entry name" value="Sig_transdc_His_kin-like_C"/>
</dbReference>